<name>A0A918ZII9_9ACTN</name>
<evidence type="ECO:0000256" key="1">
    <source>
        <dbReference type="SAM" id="Phobius"/>
    </source>
</evidence>
<keyword evidence="1" id="KW-1133">Transmembrane helix</keyword>
<reference evidence="2" key="1">
    <citation type="journal article" date="2014" name="Int. J. Syst. Evol. Microbiol.">
        <title>Complete genome sequence of Corynebacterium casei LMG S-19264T (=DSM 44701T), isolated from a smear-ripened cheese.</title>
        <authorList>
            <consortium name="US DOE Joint Genome Institute (JGI-PGF)"/>
            <person name="Walter F."/>
            <person name="Albersmeier A."/>
            <person name="Kalinowski J."/>
            <person name="Ruckert C."/>
        </authorList>
    </citation>
    <scope>NUCLEOTIDE SEQUENCE</scope>
    <source>
        <strain evidence="2">JCM 4784</strain>
    </source>
</reference>
<accession>A0A918ZII9</accession>
<proteinExistence type="predicted"/>
<evidence type="ECO:0000313" key="2">
    <source>
        <dbReference type="EMBL" id="GHE54751.1"/>
    </source>
</evidence>
<dbReference type="Proteomes" id="UP000608024">
    <property type="component" value="Unassembled WGS sequence"/>
</dbReference>
<keyword evidence="1" id="KW-0812">Transmembrane</keyword>
<comment type="caution">
    <text evidence="2">The sequence shown here is derived from an EMBL/GenBank/DDBJ whole genome shotgun (WGS) entry which is preliminary data.</text>
</comment>
<evidence type="ECO:0000313" key="3">
    <source>
        <dbReference type="Proteomes" id="UP000608024"/>
    </source>
</evidence>
<protein>
    <submittedName>
        <fullName evidence="2">Uncharacterized protein</fullName>
    </submittedName>
</protein>
<gene>
    <name evidence="2" type="ORF">GCM10018785_25210</name>
</gene>
<organism evidence="2 3">
    <name type="scientific">Streptomyces longispororuber</name>
    <dbReference type="NCBI Taxonomy" id="68230"/>
    <lineage>
        <taxon>Bacteria</taxon>
        <taxon>Bacillati</taxon>
        <taxon>Actinomycetota</taxon>
        <taxon>Actinomycetes</taxon>
        <taxon>Kitasatosporales</taxon>
        <taxon>Streptomycetaceae</taxon>
        <taxon>Streptomyces</taxon>
    </lineage>
</organism>
<dbReference type="EMBL" id="BNBT01000028">
    <property type="protein sequence ID" value="GHE54751.1"/>
    <property type="molecule type" value="Genomic_DNA"/>
</dbReference>
<feature type="transmembrane region" description="Helical" evidence="1">
    <location>
        <begin position="12"/>
        <end position="32"/>
    </location>
</feature>
<reference evidence="2" key="2">
    <citation type="submission" date="2020-09" db="EMBL/GenBank/DDBJ databases">
        <authorList>
            <person name="Sun Q."/>
            <person name="Ohkuma M."/>
        </authorList>
    </citation>
    <scope>NUCLEOTIDE SEQUENCE</scope>
    <source>
        <strain evidence="2">JCM 4784</strain>
    </source>
</reference>
<keyword evidence="1" id="KW-0472">Membrane</keyword>
<dbReference type="AlphaFoldDB" id="A0A918ZII9"/>
<feature type="transmembrane region" description="Helical" evidence="1">
    <location>
        <begin position="39"/>
        <end position="57"/>
    </location>
</feature>
<keyword evidence="3" id="KW-1185">Reference proteome</keyword>
<sequence>MRLASAASAGTGWPTWLPVVVAVLVSGLLLAGPTLRHRYLAAWWLLRGFPAIVFHIVRTWRPPMAGCGLAVSW</sequence>